<dbReference type="PANTHER" id="PTHR11963">
    <property type="entry name" value="LEUCINE AMINOPEPTIDASE-RELATED"/>
    <property type="match status" value="1"/>
</dbReference>
<protein>
    <recommendedName>
        <fullName evidence="7">Probable cytosol aminopeptidase</fullName>
    </recommendedName>
    <alternativeName>
        <fullName evidence="8">Leucine aminopeptidase</fullName>
    </alternativeName>
    <alternativeName>
        <fullName evidence="5">Leucyl aminopeptidase</fullName>
    </alternativeName>
</protein>
<dbReference type="SUPFAM" id="SSF52949">
    <property type="entry name" value="Macro domain-like"/>
    <property type="match status" value="1"/>
</dbReference>
<dbReference type="Gene3D" id="3.40.630.10">
    <property type="entry name" value="Zn peptidases"/>
    <property type="match status" value="1"/>
</dbReference>
<evidence type="ECO:0000313" key="10">
    <source>
        <dbReference type="EMBL" id="MDQ0176766.1"/>
    </source>
</evidence>
<keyword evidence="2 10" id="KW-0031">Aminopeptidase</keyword>
<dbReference type="SUPFAM" id="SSF53187">
    <property type="entry name" value="Zn-dependent exopeptidases"/>
    <property type="match status" value="1"/>
</dbReference>
<dbReference type="InterPro" id="IPR000819">
    <property type="entry name" value="Peptidase_M17_C"/>
</dbReference>
<dbReference type="EMBL" id="JAUSTT010000015">
    <property type="protein sequence ID" value="MDQ0176766.1"/>
    <property type="molecule type" value="Genomic_DNA"/>
</dbReference>
<comment type="similarity">
    <text evidence="1">Belongs to the peptidase M17 family.</text>
</comment>
<dbReference type="Pfam" id="PF00883">
    <property type="entry name" value="Peptidase_M17"/>
    <property type="match status" value="1"/>
</dbReference>
<evidence type="ECO:0000313" key="11">
    <source>
        <dbReference type="Proteomes" id="UP001223586"/>
    </source>
</evidence>
<evidence type="ECO:0000256" key="8">
    <source>
        <dbReference type="ARBA" id="ARBA00050061"/>
    </source>
</evidence>
<name>A0ABT9WTZ2_9BACI</name>
<dbReference type="Proteomes" id="UP001223586">
    <property type="component" value="Unassembled WGS sequence"/>
</dbReference>
<accession>A0ABT9WTZ2</accession>
<evidence type="ECO:0000256" key="1">
    <source>
        <dbReference type="ARBA" id="ARBA00009528"/>
    </source>
</evidence>
<evidence type="ECO:0000259" key="9">
    <source>
        <dbReference type="PROSITE" id="PS00631"/>
    </source>
</evidence>
<dbReference type="PROSITE" id="PS00631">
    <property type="entry name" value="CYTOSOL_AP"/>
    <property type="match status" value="1"/>
</dbReference>
<dbReference type="PANTHER" id="PTHR11963:SF23">
    <property type="entry name" value="CYTOSOL AMINOPEPTIDASE"/>
    <property type="match status" value="1"/>
</dbReference>
<sequence>MSNKVKIIFASNALVAENQALKRFVEASPHRYCFTLINETNFVVIKTYNETDATLEKVRMIAGSIAREASARKIGTAYVDEKVLAAGLPNLDPGEAVQAFVEGWDLGAYQFLNYKSSAAAFRTALEVSGSEHIQSFVHNGKVRAEATAFSRDLMNEIPNVLNPETFPEILKKAFEGTGVQVNAFNKAKLEELEMNGVLTVGRGSKYEPSFVELVYRGDESKPLVALVGKGVTFDTGGISLKIGKDLSDMRMDMGGAAAVSGALMLLAKMKAKVNVVGLLPIAENTPDQTSVLPSEIIRYKNGLTVQVGNTDAEGRLILADALIRAGEWNVSYIVDIATLTGAIANALGSKIAGVFGDETLSSVLKEIGAKNGDHVWPMPLVDAYDCYLESDYADLSNISSKSEAGSITAGLFLRRFVPKGSKWLHVDMAGTTDSGKAEGYYPKSATGYGARLLADYAVYVSK</sequence>
<feature type="domain" description="Cytosol aminopeptidase" evidence="9">
    <location>
        <begin position="309"/>
        <end position="316"/>
    </location>
</feature>
<evidence type="ECO:0000256" key="2">
    <source>
        <dbReference type="ARBA" id="ARBA00022438"/>
    </source>
</evidence>
<dbReference type="RefSeq" id="WP_307230178.1">
    <property type="nucleotide sequence ID" value="NZ_JAUSTT010000015.1"/>
</dbReference>
<proteinExistence type="inferred from homology"/>
<reference evidence="10 11" key="1">
    <citation type="submission" date="2023-07" db="EMBL/GenBank/DDBJ databases">
        <title>Genomic Encyclopedia of Type Strains, Phase IV (KMG-IV): sequencing the most valuable type-strain genomes for metagenomic binning, comparative biology and taxonomic classification.</title>
        <authorList>
            <person name="Goeker M."/>
        </authorList>
    </citation>
    <scope>NUCLEOTIDE SEQUENCE [LARGE SCALE GENOMIC DNA]</scope>
    <source>
        <strain evidence="10 11">DSM 23837</strain>
    </source>
</reference>
<evidence type="ECO:0000256" key="5">
    <source>
        <dbReference type="ARBA" id="ARBA00033172"/>
    </source>
</evidence>
<dbReference type="CDD" id="cd00433">
    <property type="entry name" value="Peptidase_M17"/>
    <property type="match status" value="1"/>
</dbReference>
<evidence type="ECO:0000256" key="7">
    <source>
        <dbReference type="ARBA" id="ARBA00050021"/>
    </source>
</evidence>
<dbReference type="GO" id="GO:0004177">
    <property type="term" value="F:aminopeptidase activity"/>
    <property type="evidence" value="ECO:0007669"/>
    <property type="project" value="UniProtKB-KW"/>
</dbReference>
<dbReference type="InterPro" id="IPR008283">
    <property type="entry name" value="Peptidase_M17_N"/>
</dbReference>
<comment type="caution">
    <text evidence="10">The sequence shown here is derived from an EMBL/GenBank/DDBJ whole genome shotgun (WGS) entry which is preliminary data.</text>
</comment>
<comment type="function">
    <text evidence="6">Presumably involved in the processing and regular turnover of intracellular proteins. Catalyzes the removal of unsubstituted N-terminal amino acids from various peptides.</text>
</comment>
<evidence type="ECO:0000256" key="4">
    <source>
        <dbReference type="ARBA" id="ARBA00022801"/>
    </source>
</evidence>
<dbReference type="Gene3D" id="3.40.220.10">
    <property type="entry name" value="Leucine Aminopeptidase, subunit E, domain 1"/>
    <property type="match status" value="1"/>
</dbReference>
<dbReference type="PRINTS" id="PR00481">
    <property type="entry name" value="LAMNOPPTDASE"/>
</dbReference>
<dbReference type="InterPro" id="IPR011356">
    <property type="entry name" value="Leucine_aapep/pepB"/>
</dbReference>
<keyword evidence="3" id="KW-0645">Protease</keyword>
<evidence type="ECO:0000256" key="6">
    <source>
        <dbReference type="ARBA" id="ARBA00049972"/>
    </source>
</evidence>
<gene>
    <name evidence="10" type="ORF">J2S08_002624</name>
</gene>
<organism evidence="10 11">
    <name type="scientific">Bacillus chungangensis</name>
    <dbReference type="NCBI Taxonomy" id="587633"/>
    <lineage>
        <taxon>Bacteria</taxon>
        <taxon>Bacillati</taxon>
        <taxon>Bacillota</taxon>
        <taxon>Bacilli</taxon>
        <taxon>Bacillales</taxon>
        <taxon>Bacillaceae</taxon>
        <taxon>Bacillus</taxon>
    </lineage>
</organism>
<dbReference type="Pfam" id="PF02789">
    <property type="entry name" value="Peptidase_M17_N"/>
    <property type="match status" value="1"/>
</dbReference>
<evidence type="ECO:0000256" key="3">
    <source>
        <dbReference type="ARBA" id="ARBA00022670"/>
    </source>
</evidence>
<keyword evidence="11" id="KW-1185">Reference proteome</keyword>
<keyword evidence="4 10" id="KW-0378">Hydrolase</keyword>
<dbReference type="InterPro" id="IPR043472">
    <property type="entry name" value="Macro_dom-like"/>
</dbReference>